<evidence type="ECO:0000259" key="3">
    <source>
        <dbReference type="PROSITE" id="PS50835"/>
    </source>
</evidence>
<protein>
    <submittedName>
        <fullName evidence="4">Major histocompatibility complex class I-related gene protein-like</fullName>
    </submittedName>
</protein>
<dbReference type="Gene3D" id="3.30.500.10">
    <property type="entry name" value="MHC class I-like antigen recognition-like"/>
    <property type="match status" value="1"/>
</dbReference>
<dbReference type="InterPro" id="IPR001039">
    <property type="entry name" value="MHC_I_a_a1/a2"/>
</dbReference>
<dbReference type="InterPro" id="IPR037055">
    <property type="entry name" value="MHC_I-like_Ag-recog_sf"/>
</dbReference>
<dbReference type="PANTHER" id="PTHR16675">
    <property type="entry name" value="MHC CLASS I-RELATED"/>
    <property type="match status" value="1"/>
</dbReference>
<accession>A0A3Q4MG64</accession>
<dbReference type="Ensembl" id="ENSNBRT00000030455.1">
    <property type="protein sequence ID" value="ENSNBRP00000029693.1"/>
    <property type="gene ID" value="ENSNBRG00000021842.1"/>
</dbReference>
<dbReference type="PANTHER" id="PTHR16675:SF237">
    <property type="entry name" value="MHC CLASS I ANTIGEN TRANSCRIPT VARIANT 1-RELATED"/>
    <property type="match status" value="1"/>
</dbReference>
<dbReference type="Gene3D" id="2.60.40.10">
    <property type="entry name" value="Immunoglobulins"/>
    <property type="match status" value="1"/>
</dbReference>
<dbReference type="GO" id="GO:0009897">
    <property type="term" value="C:external side of plasma membrane"/>
    <property type="evidence" value="ECO:0007669"/>
    <property type="project" value="TreeGrafter"/>
</dbReference>
<dbReference type="PROSITE" id="PS50835">
    <property type="entry name" value="IG_LIKE"/>
    <property type="match status" value="1"/>
</dbReference>
<dbReference type="Pfam" id="PF00129">
    <property type="entry name" value="MHC_I"/>
    <property type="match status" value="1"/>
</dbReference>
<dbReference type="InterPro" id="IPR011162">
    <property type="entry name" value="MHC_I/II-like_Ag-recog"/>
</dbReference>
<evidence type="ECO:0000313" key="4">
    <source>
        <dbReference type="Ensembl" id="ENSNBRP00000009254.1"/>
    </source>
</evidence>
<proteinExistence type="inferred from homology"/>
<dbReference type="SUPFAM" id="SSF48726">
    <property type="entry name" value="Immunoglobulin"/>
    <property type="match status" value="1"/>
</dbReference>
<evidence type="ECO:0000256" key="2">
    <source>
        <dbReference type="RuleBase" id="RU004439"/>
    </source>
</evidence>
<sequence>MQVCINVPILKFICFLGSMLLVSHSDILFCTVKHSMTVFFTASSGVPNFPEVVAVMLNDDVEVGYCDSKLKTAIPKQDWMETLRDEDPKYWKLYTGECTVHQQLFKEEFHAVKKRLNQTGAVHIYQRLTCCEWDDETDKVSGFNLYGYDGEDFLTFNMETQTWIGPKPQAVIIKHLWNNDSARNIFFTNYINQVCVYRLKTNLKYGMSFLLRTELPSVSLLQKTPSSSVSCHATGFYPHRAMMFWRRNGEEIHEGVNHGEILPNHDGTFQMSVDLDLSTVTPEEFGNYDCVFQLSGVKKDIITKLDKAMIRTNWGKTGIPYSCKKYHCNSFIIRLSLKLIGKPSVLTNKWITQQSFLVSFVRLCPLYFW</sequence>
<dbReference type="PRINTS" id="PR01638">
    <property type="entry name" value="MHCCLASSI"/>
</dbReference>
<dbReference type="Pfam" id="PF07654">
    <property type="entry name" value="C1-set"/>
    <property type="match status" value="1"/>
</dbReference>
<comment type="similarity">
    <text evidence="2">Belongs to the MHC class I family.</text>
</comment>
<dbReference type="GO" id="GO:0005615">
    <property type="term" value="C:extracellular space"/>
    <property type="evidence" value="ECO:0007669"/>
    <property type="project" value="TreeGrafter"/>
</dbReference>
<dbReference type="SMART" id="SM00407">
    <property type="entry name" value="IGc1"/>
    <property type="match status" value="1"/>
</dbReference>
<dbReference type="InterPro" id="IPR050208">
    <property type="entry name" value="MHC_class-I_related"/>
</dbReference>
<dbReference type="InterPro" id="IPR036179">
    <property type="entry name" value="Ig-like_dom_sf"/>
</dbReference>
<organism evidence="4 5">
    <name type="scientific">Neolamprologus brichardi</name>
    <name type="common">Fairy cichlid</name>
    <name type="synonym">Lamprologus brichardi</name>
    <dbReference type="NCBI Taxonomy" id="32507"/>
    <lineage>
        <taxon>Eukaryota</taxon>
        <taxon>Metazoa</taxon>
        <taxon>Chordata</taxon>
        <taxon>Craniata</taxon>
        <taxon>Vertebrata</taxon>
        <taxon>Euteleostomi</taxon>
        <taxon>Actinopterygii</taxon>
        <taxon>Neopterygii</taxon>
        <taxon>Teleostei</taxon>
        <taxon>Neoteleostei</taxon>
        <taxon>Acanthomorphata</taxon>
        <taxon>Ovalentaria</taxon>
        <taxon>Cichlomorphae</taxon>
        <taxon>Cichliformes</taxon>
        <taxon>Cichlidae</taxon>
        <taxon>African cichlids</taxon>
        <taxon>Pseudocrenilabrinae</taxon>
        <taxon>Lamprologini</taxon>
        <taxon>Neolamprologus</taxon>
    </lineage>
</organism>
<feature type="domain" description="Ig-like" evidence="3">
    <location>
        <begin position="216"/>
        <end position="290"/>
    </location>
</feature>
<dbReference type="InterPro" id="IPR013783">
    <property type="entry name" value="Ig-like_fold"/>
</dbReference>
<dbReference type="Proteomes" id="UP000261580">
    <property type="component" value="Unassembled WGS sequence"/>
</dbReference>
<dbReference type="InterPro" id="IPR011161">
    <property type="entry name" value="MHC_I-like_Ag-recog"/>
</dbReference>
<keyword evidence="5" id="KW-1185">Reference proteome</keyword>
<dbReference type="SUPFAM" id="SSF54452">
    <property type="entry name" value="MHC antigen-recognition domain"/>
    <property type="match status" value="1"/>
</dbReference>
<dbReference type="GeneTree" id="ENSGT01120000271828"/>
<evidence type="ECO:0000313" key="5">
    <source>
        <dbReference type="Proteomes" id="UP000261580"/>
    </source>
</evidence>
<keyword evidence="1" id="KW-0325">Glycoprotein</keyword>
<dbReference type="InterPro" id="IPR007110">
    <property type="entry name" value="Ig-like_dom"/>
</dbReference>
<dbReference type="GO" id="GO:0006955">
    <property type="term" value="P:immune response"/>
    <property type="evidence" value="ECO:0007669"/>
    <property type="project" value="TreeGrafter"/>
</dbReference>
<dbReference type="AlphaFoldDB" id="A0A3Q4MG64"/>
<dbReference type="InterPro" id="IPR003597">
    <property type="entry name" value="Ig_C1-set"/>
</dbReference>
<evidence type="ECO:0000256" key="1">
    <source>
        <dbReference type="ARBA" id="ARBA00023180"/>
    </source>
</evidence>
<name>A0A3Q4MG64_NEOBR</name>
<dbReference type="FunFam" id="2.60.40.10:FF:000943">
    <property type="entry name" value="Classical MHC class I molecule, alpha-chain"/>
    <property type="match status" value="1"/>
</dbReference>
<dbReference type="Ensembl" id="ENSNBRT00000009516.1">
    <property type="protein sequence ID" value="ENSNBRP00000009254.1"/>
    <property type="gene ID" value="ENSNBRG00000006745.1"/>
</dbReference>
<reference evidence="4" key="1">
    <citation type="submission" date="2025-05" db="UniProtKB">
        <authorList>
            <consortium name="Ensembl"/>
        </authorList>
    </citation>
    <scope>IDENTIFICATION</scope>
</reference>